<feature type="domain" description="MCM9 N-terminal" evidence="1">
    <location>
        <begin position="87"/>
        <end position="149"/>
    </location>
</feature>
<keyword evidence="2" id="KW-0378">Hydrolase</keyword>
<sequence length="155" mass="17569">MAVMQDVFCLVDVFESFFLKHHREDLMEILEEEQDVEQHYPVFVKCVRVEVDRIENRIGGNLTCYQGTSDCWLVLTGPNDLPIPTLHCSFLTMFEEHTEVAESLLTAPAKLLPVLDLSLFRAATKLLGELKESCSKLSMKTNLHARITGEDKAGK</sequence>
<keyword evidence="2" id="KW-0547">Nucleotide-binding</keyword>
<organism evidence="2 3">
    <name type="scientific">Portunus trituberculatus</name>
    <name type="common">Swimming crab</name>
    <name type="synonym">Neptunus trituberculatus</name>
    <dbReference type="NCBI Taxonomy" id="210409"/>
    <lineage>
        <taxon>Eukaryota</taxon>
        <taxon>Metazoa</taxon>
        <taxon>Ecdysozoa</taxon>
        <taxon>Arthropoda</taxon>
        <taxon>Crustacea</taxon>
        <taxon>Multicrustacea</taxon>
        <taxon>Malacostraca</taxon>
        <taxon>Eumalacostraca</taxon>
        <taxon>Eucarida</taxon>
        <taxon>Decapoda</taxon>
        <taxon>Pleocyemata</taxon>
        <taxon>Brachyura</taxon>
        <taxon>Eubrachyura</taxon>
        <taxon>Portunoidea</taxon>
        <taxon>Portunidae</taxon>
        <taxon>Portuninae</taxon>
        <taxon>Portunus</taxon>
    </lineage>
</organism>
<gene>
    <name evidence="2" type="primary">MCM9_2</name>
    <name evidence="2" type="ORF">E2C01_093352</name>
</gene>
<dbReference type="Pfam" id="PF26066">
    <property type="entry name" value="MCM9_N"/>
    <property type="match status" value="2"/>
</dbReference>
<keyword evidence="2" id="KW-0347">Helicase</keyword>
<dbReference type="Proteomes" id="UP000324222">
    <property type="component" value="Unassembled WGS sequence"/>
</dbReference>
<proteinExistence type="predicted"/>
<dbReference type="InterPro" id="IPR058768">
    <property type="entry name" value="MCM9_N"/>
</dbReference>
<evidence type="ECO:0000259" key="1">
    <source>
        <dbReference type="Pfam" id="PF26066"/>
    </source>
</evidence>
<dbReference type="EMBL" id="VSRR010112332">
    <property type="protein sequence ID" value="MPC98003.1"/>
    <property type="molecule type" value="Genomic_DNA"/>
</dbReference>
<dbReference type="GO" id="GO:0004386">
    <property type="term" value="F:helicase activity"/>
    <property type="evidence" value="ECO:0007669"/>
    <property type="project" value="UniProtKB-KW"/>
</dbReference>
<feature type="domain" description="MCM9 N-terminal" evidence="1">
    <location>
        <begin position="11"/>
        <end position="47"/>
    </location>
</feature>
<reference evidence="2 3" key="1">
    <citation type="submission" date="2019-05" db="EMBL/GenBank/DDBJ databases">
        <title>Another draft genome of Portunus trituberculatus and its Hox gene families provides insights of decapod evolution.</title>
        <authorList>
            <person name="Jeong J.-H."/>
            <person name="Song I."/>
            <person name="Kim S."/>
            <person name="Choi T."/>
            <person name="Kim D."/>
            <person name="Ryu S."/>
            <person name="Kim W."/>
        </authorList>
    </citation>
    <scope>NUCLEOTIDE SEQUENCE [LARGE SCALE GENOMIC DNA]</scope>
    <source>
        <tissue evidence="2">Muscle</tissue>
    </source>
</reference>
<name>A0A5B7JU81_PORTR</name>
<protein>
    <submittedName>
        <fullName evidence="2">DNA helicase MCM9</fullName>
    </submittedName>
</protein>
<dbReference type="AlphaFoldDB" id="A0A5B7JU81"/>
<evidence type="ECO:0000313" key="3">
    <source>
        <dbReference type="Proteomes" id="UP000324222"/>
    </source>
</evidence>
<evidence type="ECO:0000313" key="2">
    <source>
        <dbReference type="EMBL" id="MPC98003.1"/>
    </source>
</evidence>
<comment type="caution">
    <text evidence="2">The sequence shown here is derived from an EMBL/GenBank/DDBJ whole genome shotgun (WGS) entry which is preliminary data.</text>
</comment>
<keyword evidence="2" id="KW-0067">ATP-binding</keyword>
<dbReference type="OrthoDB" id="271325at2759"/>
<keyword evidence="3" id="KW-1185">Reference proteome</keyword>
<accession>A0A5B7JU81</accession>